<protein>
    <submittedName>
        <fullName evidence="5">Predicted ABC transporter, ATPase component</fullName>
    </submittedName>
</protein>
<dbReference type="InterPro" id="IPR027417">
    <property type="entry name" value="P-loop_NTPase"/>
</dbReference>
<dbReference type="PROSITE" id="PS00211">
    <property type="entry name" value="ABC_TRANSPORTER_1"/>
    <property type="match status" value="1"/>
</dbReference>
<dbReference type="Pfam" id="PF00005">
    <property type="entry name" value="ABC_tran"/>
    <property type="match status" value="1"/>
</dbReference>
<evidence type="ECO:0000256" key="2">
    <source>
        <dbReference type="ARBA" id="ARBA00022741"/>
    </source>
</evidence>
<dbReference type="EMBL" id="CDRZ01000064">
    <property type="protein sequence ID" value="CEO88196.1"/>
    <property type="molecule type" value="Genomic_DNA"/>
</dbReference>
<dbReference type="InterPro" id="IPR017871">
    <property type="entry name" value="ABC_transporter-like_CS"/>
</dbReference>
<dbReference type="FunFam" id="3.40.50.300:FF:000032">
    <property type="entry name" value="Export ABC transporter ATP-binding protein"/>
    <property type="match status" value="1"/>
</dbReference>
<dbReference type="CDD" id="cd03255">
    <property type="entry name" value="ABC_MJ0796_LolCDE_FtsE"/>
    <property type="match status" value="1"/>
</dbReference>
<keyword evidence="3" id="KW-0067">ATP-binding</keyword>
<dbReference type="PROSITE" id="PS50893">
    <property type="entry name" value="ABC_TRANSPORTER_2"/>
    <property type="match status" value="1"/>
</dbReference>
<accession>A0A0B7MJR3</accession>
<dbReference type="SUPFAM" id="SSF52540">
    <property type="entry name" value="P-loop containing nucleoside triphosphate hydrolases"/>
    <property type="match status" value="1"/>
</dbReference>
<keyword evidence="2" id="KW-0547">Nucleotide-binding</keyword>
<evidence type="ECO:0000259" key="4">
    <source>
        <dbReference type="PROSITE" id="PS50893"/>
    </source>
</evidence>
<feature type="domain" description="ABC transporter" evidence="4">
    <location>
        <begin position="6"/>
        <end position="229"/>
    </location>
</feature>
<dbReference type="Proteomes" id="UP000046155">
    <property type="component" value="Unassembled WGS sequence"/>
</dbReference>
<dbReference type="SMART" id="SM00382">
    <property type="entry name" value="AAA"/>
    <property type="match status" value="1"/>
</dbReference>
<dbReference type="GO" id="GO:0005886">
    <property type="term" value="C:plasma membrane"/>
    <property type="evidence" value="ECO:0007669"/>
    <property type="project" value="TreeGrafter"/>
</dbReference>
<dbReference type="InterPro" id="IPR015854">
    <property type="entry name" value="ABC_transpr_LolD-like"/>
</dbReference>
<evidence type="ECO:0000313" key="5">
    <source>
        <dbReference type="EMBL" id="CEO88196.1"/>
    </source>
</evidence>
<dbReference type="InterPro" id="IPR003439">
    <property type="entry name" value="ABC_transporter-like_ATP-bd"/>
</dbReference>
<keyword evidence="1" id="KW-0813">Transport</keyword>
<dbReference type="PANTHER" id="PTHR24220:SF692">
    <property type="entry name" value="ABC TRANSPORTER DOMAIN-CONTAINING PROTEIN"/>
    <property type="match status" value="1"/>
</dbReference>
<dbReference type="GO" id="GO:0098796">
    <property type="term" value="C:membrane protein complex"/>
    <property type="evidence" value="ECO:0007669"/>
    <property type="project" value="UniProtKB-ARBA"/>
</dbReference>
<sequence>MPQILLKIKGLTKSYRLGKRAYPVLKSLDLCVPEGSFVVIMGKSGSGKTTLLNMIGLLDRFDEGSYHYQGVDIAGLDENRRCSFRNEHIGFVFQQFHLIEALSVAQNVEIPLIYHGGYSYRRRLERVKQSLDELGLADKINNYPNELSGGEQQRVSISRALVNNPDLILADEPTGALDTETGRQVITQLMNLNKQGKTVLVVTHDEEMKRYATECLRLKDGVFLKEGEA</sequence>
<keyword evidence="6" id="KW-1185">Reference proteome</keyword>
<dbReference type="GO" id="GO:0005524">
    <property type="term" value="F:ATP binding"/>
    <property type="evidence" value="ECO:0007669"/>
    <property type="project" value="UniProtKB-KW"/>
</dbReference>
<evidence type="ECO:0000256" key="3">
    <source>
        <dbReference type="ARBA" id="ARBA00022840"/>
    </source>
</evidence>
<evidence type="ECO:0000256" key="1">
    <source>
        <dbReference type="ARBA" id="ARBA00022448"/>
    </source>
</evidence>
<dbReference type="PANTHER" id="PTHR24220">
    <property type="entry name" value="IMPORT ATP-BINDING PROTEIN"/>
    <property type="match status" value="1"/>
</dbReference>
<name>A0A0B7MJR3_9FIRM</name>
<dbReference type="AlphaFoldDB" id="A0A0B7MJR3"/>
<organism evidence="5 6">
    <name type="scientific">Syntrophaceticus schinkii</name>
    <dbReference type="NCBI Taxonomy" id="499207"/>
    <lineage>
        <taxon>Bacteria</taxon>
        <taxon>Bacillati</taxon>
        <taxon>Bacillota</taxon>
        <taxon>Clostridia</taxon>
        <taxon>Thermoanaerobacterales</taxon>
        <taxon>Thermoanaerobacterales Family III. Incertae Sedis</taxon>
        <taxon>Syntrophaceticus</taxon>
    </lineage>
</organism>
<reference evidence="6" key="1">
    <citation type="submission" date="2015-01" db="EMBL/GenBank/DDBJ databases">
        <authorList>
            <person name="Manzoor Shahid"/>
            <person name="Zubair Saima"/>
        </authorList>
    </citation>
    <scope>NUCLEOTIDE SEQUENCE [LARGE SCALE GENOMIC DNA]</scope>
    <source>
        <strain evidence="6">Sp3</strain>
    </source>
</reference>
<dbReference type="Gene3D" id="3.40.50.300">
    <property type="entry name" value="P-loop containing nucleotide triphosphate hydrolases"/>
    <property type="match status" value="1"/>
</dbReference>
<dbReference type="InterPro" id="IPR017911">
    <property type="entry name" value="MacB-like_ATP-bd"/>
</dbReference>
<dbReference type="GO" id="GO:0016887">
    <property type="term" value="F:ATP hydrolysis activity"/>
    <property type="evidence" value="ECO:0007669"/>
    <property type="project" value="InterPro"/>
</dbReference>
<dbReference type="GO" id="GO:0022857">
    <property type="term" value="F:transmembrane transporter activity"/>
    <property type="evidence" value="ECO:0007669"/>
    <property type="project" value="TreeGrafter"/>
</dbReference>
<evidence type="ECO:0000313" key="6">
    <source>
        <dbReference type="Proteomes" id="UP000046155"/>
    </source>
</evidence>
<proteinExistence type="predicted"/>
<gene>
    <name evidence="5" type="ORF">SSCH_1560005</name>
</gene>
<dbReference type="InterPro" id="IPR003593">
    <property type="entry name" value="AAA+_ATPase"/>
</dbReference>